<evidence type="ECO:0000313" key="3">
    <source>
        <dbReference type="Proteomes" id="UP000587462"/>
    </source>
</evidence>
<accession>A0A7Y7B6J4</accession>
<evidence type="ECO:0000256" key="1">
    <source>
        <dbReference type="SAM" id="MobiDB-lite"/>
    </source>
</evidence>
<organism evidence="2 3">
    <name type="scientific">Streptomyces morookaense</name>
    <name type="common">Streptoverticillium morookaense</name>
    <dbReference type="NCBI Taxonomy" id="1970"/>
    <lineage>
        <taxon>Bacteria</taxon>
        <taxon>Bacillati</taxon>
        <taxon>Actinomycetota</taxon>
        <taxon>Actinomycetes</taxon>
        <taxon>Kitasatosporales</taxon>
        <taxon>Streptomycetaceae</taxon>
        <taxon>Streptomyces</taxon>
    </lineage>
</organism>
<dbReference type="Proteomes" id="UP000587462">
    <property type="component" value="Unassembled WGS sequence"/>
</dbReference>
<name>A0A7Y7B6J4_STRMO</name>
<sequence length="69" mass="6520">MTARHPLSPYATLIGFALLLTALFGVAYAVGSMAGPVSPGMHRTGGGTGSGSGGGGTGGGMDGMPGMGH</sequence>
<protein>
    <submittedName>
        <fullName evidence="2">Uncharacterized protein</fullName>
    </submittedName>
</protein>
<keyword evidence="3" id="KW-1185">Reference proteome</keyword>
<evidence type="ECO:0000313" key="2">
    <source>
        <dbReference type="EMBL" id="NVK79942.1"/>
    </source>
</evidence>
<proteinExistence type="predicted"/>
<comment type="caution">
    <text evidence="2">The sequence shown here is derived from an EMBL/GenBank/DDBJ whole genome shotgun (WGS) entry which is preliminary data.</text>
</comment>
<reference evidence="2 3" key="1">
    <citation type="submission" date="2020-04" db="EMBL/GenBank/DDBJ databases">
        <title>Draft Genome Sequence of Streptomyces morookaense DSM 40503, an 8-azaguanine-producing strain.</title>
        <authorList>
            <person name="Qi J."/>
            <person name="Gao J.-M."/>
        </authorList>
    </citation>
    <scope>NUCLEOTIDE SEQUENCE [LARGE SCALE GENOMIC DNA]</scope>
    <source>
        <strain evidence="2 3">DSM 40503</strain>
    </source>
</reference>
<feature type="region of interest" description="Disordered" evidence="1">
    <location>
        <begin position="39"/>
        <end position="69"/>
    </location>
</feature>
<gene>
    <name evidence="2" type="ORF">HG542_20015</name>
</gene>
<dbReference type="AlphaFoldDB" id="A0A7Y7B6J4"/>
<feature type="compositionally biased region" description="Gly residues" evidence="1">
    <location>
        <begin position="43"/>
        <end position="69"/>
    </location>
</feature>
<dbReference type="EMBL" id="JABBXF010000044">
    <property type="protein sequence ID" value="NVK79942.1"/>
    <property type="molecule type" value="Genomic_DNA"/>
</dbReference>
<dbReference type="RefSeq" id="WP_171083363.1">
    <property type="nucleotide sequence ID" value="NZ_BNBU01000014.1"/>
</dbReference>